<accession>B3V6I4</accession>
<protein>
    <recommendedName>
        <fullName evidence="2">Divergent polysaccharide deacetylase family protein</fullName>
    </recommendedName>
</protein>
<dbReference type="GO" id="GO:0005975">
    <property type="term" value="P:carbohydrate metabolic process"/>
    <property type="evidence" value="ECO:0007669"/>
    <property type="project" value="InterPro"/>
</dbReference>
<dbReference type="Gene3D" id="3.20.20.370">
    <property type="entry name" value="Glycoside hydrolase/deacetylase"/>
    <property type="match status" value="1"/>
</dbReference>
<dbReference type="InterPro" id="IPR006837">
    <property type="entry name" value="Divergent_DAC"/>
</dbReference>
<dbReference type="EMBL" id="EU686636">
    <property type="protein sequence ID" value="ACF09908.1"/>
    <property type="molecule type" value="Genomic_DNA"/>
</dbReference>
<evidence type="ECO:0008006" key="2">
    <source>
        <dbReference type="Google" id="ProtNLM"/>
    </source>
</evidence>
<proteinExistence type="predicted"/>
<evidence type="ECO:0000313" key="1">
    <source>
        <dbReference type="EMBL" id="ACF09908.1"/>
    </source>
</evidence>
<reference evidence="1" key="1">
    <citation type="journal article" date="2008" name="ISME J.">
        <title>Hindsight in the relative abundance, metabolic potential and genome dynamics of uncultivated marine archaea from comparative metagenomic analyses of bathypelagic plankton of different oceanic regions.</title>
        <authorList>
            <person name="Martin-Cuadrado A.B."/>
            <person name="Rodriguez-Valera F."/>
            <person name="Moreira D."/>
            <person name="Alba J.C."/>
            <person name="Ivars-Martinez E."/>
            <person name="Henn M.R."/>
            <person name="Talla E."/>
            <person name="Lopez-Garcia P."/>
        </authorList>
    </citation>
    <scope>NUCLEOTIDE SEQUENCE</scope>
</reference>
<dbReference type="Pfam" id="PF04748">
    <property type="entry name" value="Polysacc_deac_2"/>
    <property type="match status" value="1"/>
</dbReference>
<dbReference type="PANTHER" id="PTHR30105">
    <property type="entry name" value="UNCHARACTERIZED YIBQ-RELATED"/>
    <property type="match status" value="1"/>
</dbReference>
<sequence>MLPFMSSDDIRVSRTYGGMPMLLASRRFRLLVVTAFVVLVGIGLGAQIGNWLATAELPSAQIALEVREMPYQVVTRTYRRLAREYELTVPAKNLEPNFEPIAVARSWDFVAEVETRLNQGVGAPRHEQEDLELGMQKSTLPNSAPPPPLRLGGMPQWMVNAVPPPITRGRPMIAIVMDDLGLSPKRVRRTIALPGPITLAFLPYARNLRKLAKEGRAAGHELIIHMNMEPKDHDIDPGPNALLTSMDPMEIRERLLWALNQFDGYIGVSNHMGSRFTEWPNGMEVVIRALKRRGLLYFDSLTSTKSVGLTLARAHGTAYARRDVFLDHERFAKAVAWQLAQTEQIARRRGYAIAIGHPYDVTFDVLENWLPDAEARGFVMVPLSTIVRRQRDEG</sequence>
<dbReference type="AlphaFoldDB" id="B3V6I4"/>
<organism evidence="1">
    <name type="scientific">uncultured marine group III euryarchaeote KM3-28-E8</name>
    <dbReference type="NCBI Taxonomy" id="526676"/>
    <lineage>
        <taxon>Archaea</taxon>
        <taxon>Methanobacteriati</taxon>
        <taxon>Thermoplasmatota</taxon>
        <taxon>Thermoplasmata</taxon>
        <taxon>Candidatus Thermoprofundales</taxon>
        <taxon>environmental samples</taxon>
    </lineage>
</organism>
<reference evidence="1" key="2">
    <citation type="submission" date="2008-08" db="EMBL/GenBank/DDBJ databases">
        <authorList>
            <person name="Martin-Cuadrado A.-B."/>
            <person name="Rodriguez-Valera F."/>
            <person name="Moreira D."/>
            <person name="Alba J.-C."/>
            <person name="Ivars-Martinez E."/>
            <person name="Henn M.R."/>
            <person name="Talla E."/>
            <person name="Lopez-Garcia P."/>
        </authorList>
    </citation>
    <scope>NUCLEOTIDE SEQUENCE</scope>
</reference>
<dbReference type="InterPro" id="IPR011330">
    <property type="entry name" value="Glyco_hydro/deAcase_b/a-brl"/>
</dbReference>
<dbReference type="PANTHER" id="PTHR30105:SF2">
    <property type="entry name" value="DIVERGENT POLYSACCHARIDE DEACETYLASE SUPERFAMILY"/>
    <property type="match status" value="1"/>
</dbReference>
<name>B3V6I4_9ARCH</name>
<dbReference type="SUPFAM" id="SSF88713">
    <property type="entry name" value="Glycoside hydrolase/deacetylase"/>
    <property type="match status" value="1"/>
</dbReference>
<dbReference type="CDD" id="cd10936">
    <property type="entry name" value="CE4_DAC2"/>
    <property type="match status" value="1"/>
</dbReference>